<protein>
    <submittedName>
        <fullName evidence="2">Uncharacterized protein</fullName>
    </submittedName>
</protein>
<evidence type="ECO:0000313" key="2">
    <source>
        <dbReference type="EMBL" id="GMI05831.1"/>
    </source>
</evidence>
<reference evidence="3" key="1">
    <citation type="journal article" date="2023" name="Commun. Biol.">
        <title>Genome analysis of Parmales, the sister group of diatoms, reveals the evolutionary specialization of diatoms from phago-mixotrophs to photoautotrophs.</title>
        <authorList>
            <person name="Ban H."/>
            <person name="Sato S."/>
            <person name="Yoshikawa S."/>
            <person name="Yamada K."/>
            <person name="Nakamura Y."/>
            <person name="Ichinomiya M."/>
            <person name="Sato N."/>
            <person name="Blanc-Mathieu R."/>
            <person name="Endo H."/>
            <person name="Kuwata A."/>
            <person name="Ogata H."/>
        </authorList>
    </citation>
    <scope>NUCLEOTIDE SEQUENCE [LARGE SCALE GENOMIC DNA]</scope>
    <source>
        <strain evidence="3">NIES 3700</strain>
    </source>
</reference>
<evidence type="ECO:0000256" key="1">
    <source>
        <dbReference type="SAM" id="MobiDB-lite"/>
    </source>
</evidence>
<sequence>MQAFLNCSELKSMTIPDSLQTLGIQVFYACSKLVPSNSNWNAYDNDAVVPHLHSQQKDKKKKRKRKLNGESRLQEL</sequence>
<gene>
    <name evidence="2" type="ORF">TrLO_g362</name>
</gene>
<dbReference type="AlphaFoldDB" id="A0A9W7F7V0"/>
<dbReference type="OrthoDB" id="10264456at2759"/>
<name>A0A9W7F7V0_9STRA</name>
<dbReference type="Gene3D" id="3.40.50.12480">
    <property type="match status" value="1"/>
</dbReference>
<feature type="compositionally biased region" description="Basic and acidic residues" evidence="1">
    <location>
        <begin position="67"/>
        <end position="76"/>
    </location>
</feature>
<organism evidence="2 3">
    <name type="scientific">Triparma laevis f. longispina</name>
    <dbReference type="NCBI Taxonomy" id="1714387"/>
    <lineage>
        <taxon>Eukaryota</taxon>
        <taxon>Sar</taxon>
        <taxon>Stramenopiles</taxon>
        <taxon>Ochrophyta</taxon>
        <taxon>Bolidophyceae</taxon>
        <taxon>Parmales</taxon>
        <taxon>Triparmaceae</taxon>
        <taxon>Triparma</taxon>
    </lineage>
</organism>
<comment type="caution">
    <text evidence="2">The sequence shown here is derived from an EMBL/GenBank/DDBJ whole genome shotgun (WGS) entry which is preliminary data.</text>
</comment>
<proteinExistence type="predicted"/>
<evidence type="ECO:0000313" key="3">
    <source>
        <dbReference type="Proteomes" id="UP001165122"/>
    </source>
</evidence>
<dbReference type="EMBL" id="BRXW01000091">
    <property type="protein sequence ID" value="GMI05831.1"/>
    <property type="molecule type" value="Genomic_DNA"/>
</dbReference>
<feature type="region of interest" description="Disordered" evidence="1">
    <location>
        <begin position="51"/>
        <end position="76"/>
    </location>
</feature>
<keyword evidence="3" id="KW-1185">Reference proteome</keyword>
<accession>A0A9W7F7V0</accession>
<dbReference type="Proteomes" id="UP001165122">
    <property type="component" value="Unassembled WGS sequence"/>
</dbReference>